<dbReference type="InterPro" id="IPR024932">
    <property type="entry name" value="ApbE"/>
</dbReference>
<evidence type="ECO:0000256" key="11">
    <source>
        <dbReference type="PIRSR" id="PIRSR006268-2"/>
    </source>
</evidence>
<feature type="binding site" evidence="11">
    <location>
        <position position="291"/>
    </location>
    <ligand>
        <name>Mg(2+)</name>
        <dbReference type="ChEBI" id="CHEBI:18420"/>
    </ligand>
</feature>
<dbReference type="PROSITE" id="PS51257">
    <property type="entry name" value="PROKAR_LIPOPROTEIN"/>
    <property type="match status" value="1"/>
</dbReference>
<comment type="subcellular location">
    <subcellularLocation>
        <location evidence="12">Cell inner membrane</location>
        <topology evidence="12">Lipid-anchor</topology>
        <orientation evidence="12">Periplasmic side</orientation>
    </subcellularLocation>
</comment>
<proteinExistence type="inferred from homology"/>
<comment type="similarity">
    <text evidence="10 12">Belongs to the ApbE family.</text>
</comment>
<keyword evidence="3 10" id="KW-0285">Flavoprotein</keyword>
<dbReference type="GO" id="GO:0046872">
    <property type="term" value="F:metal ion binding"/>
    <property type="evidence" value="ECO:0007669"/>
    <property type="project" value="UniProtKB-UniRule"/>
</dbReference>
<comment type="function">
    <text evidence="12">Flavin transferase that catalyzes the transfer of the FMN moiety of FAD and its covalent binding to the hydroxyl group of a threonine residue in a target flavoprotein.</text>
</comment>
<sequence length="341" mass="37638">MMQFHHRFKGLIVALLTAFLLTGCLERPVKTTQLRMGTWVQITTMGEHTAAVKAAYDEMGRIEQLMSRHLEKSAVAAVNHAPRGTWQPLDREIYALVARGLEVQKKADGSFHMGLEPLIRNWKFSAENPPTTPPPAEQISAWVETAKPLLEQAIHLQEVEGSSQIKLQHRVFGLDLGAIAKGYAIDRAVQILQKHGVKDAIVNAGGDLRTLGNRSGSAWRIGIRDPRDPRQVVVKVELDGNHAMVTSGDYERFFLHDGKRYHHLLNPKTGYPMDQGWVSISVQAESAEIADALSTALFGLSQQAGTTLLKESGGAEALWIHADGSHQQTPGFIGEWLSKQP</sequence>
<keyword evidence="6 10" id="KW-0274">FAD</keyword>
<reference evidence="13" key="1">
    <citation type="submission" date="2015-04" db="EMBL/GenBank/DDBJ databases">
        <authorList>
            <person name="Syromyatnikov M.Y."/>
            <person name="Popov V.N."/>
        </authorList>
    </citation>
    <scope>NUCLEOTIDE SEQUENCE</scope>
    <source>
        <strain evidence="13">MO-1</strain>
    </source>
</reference>
<dbReference type="PIRSF" id="PIRSF006268">
    <property type="entry name" value="ApbE"/>
    <property type="match status" value="1"/>
</dbReference>
<keyword evidence="7 10" id="KW-0460">Magnesium</keyword>
<name>A0A1S7LLL6_MAGMO</name>
<dbReference type="GO" id="GO:0016740">
    <property type="term" value="F:transferase activity"/>
    <property type="evidence" value="ECO:0007669"/>
    <property type="project" value="UniProtKB-UniRule"/>
</dbReference>
<dbReference type="SUPFAM" id="SSF143631">
    <property type="entry name" value="ApbE-like"/>
    <property type="match status" value="1"/>
</dbReference>
<keyword evidence="12" id="KW-0997">Cell inner membrane</keyword>
<keyword evidence="4 10" id="KW-0808">Transferase</keyword>
<dbReference type="EMBL" id="LO017727">
    <property type="protein sequence ID" value="CRH07832.1"/>
    <property type="molecule type" value="Genomic_DNA"/>
</dbReference>
<feature type="binding site" evidence="11">
    <location>
        <position position="295"/>
    </location>
    <ligand>
        <name>Mg(2+)</name>
        <dbReference type="ChEBI" id="CHEBI:18420"/>
    </ligand>
</feature>
<keyword evidence="12" id="KW-0472">Membrane</keyword>
<evidence type="ECO:0000256" key="7">
    <source>
        <dbReference type="ARBA" id="ARBA00022842"/>
    </source>
</evidence>
<dbReference type="InterPro" id="IPR003374">
    <property type="entry name" value="ApbE-like_sf"/>
</dbReference>
<accession>A0A1S7LLL6</accession>
<dbReference type="PANTHER" id="PTHR30040:SF2">
    <property type="entry name" value="FAD:PROTEIN FMN TRANSFERASE"/>
    <property type="match status" value="1"/>
</dbReference>
<feature type="binding site" evidence="11">
    <location>
        <position position="178"/>
    </location>
    <ligand>
        <name>Mg(2+)</name>
        <dbReference type="ChEBI" id="CHEBI:18420"/>
    </ligand>
</feature>
<evidence type="ECO:0000256" key="12">
    <source>
        <dbReference type="RuleBase" id="RU363002"/>
    </source>
</evidence>
<dbReference type="Pfam" id="PF02424">
    <property type="entry name" value="ApbE"/>
    <property type="match status" value="1"/>
</dbReference>
<dbReference type="AlphaFoldDB" id="A0A1S7LLL6"/>
<protein>
    <recommendedName>
        <fullName evidence="2 10">FAD:protein FMN transferase</fullName>
        <ecNumber evidence="1 10">2.7.1.180</ecNumber>
    </recommendedName>
    <alternativeName>
        <fullName evidence="8 10">Flavin transferase</fullName>
    </alternativeName>
</protein>
<dbReference type="Gene3D" id="3.10.520.10">
    <property type="entry name" value="ApbE-like domains"/>
    <property type="match status" value="1"/>
</dbReference>
<evidence type="ECO:0000256" key="8">
    <source>
        <dbReference type="ARBA" id="ARBA00031306"/>
    </source>
</evidence>
<evidence type="ECO:0000256" key="3">
    <source>
        <dbReference type="ARBA" id="ARBA00022630"/>
    </source>
</evidence>
<evidence type="ECO:0000256" key="10">
    <source>
        <dbReference type="PIRNR" id="PIRNR006268"/>
    </source>
</evidence>
<dbReference type="PANTHER" id="PTHR30040">
    <property type="entry name" value="THIAMINE BIOSYNTHESIS LIPOPROTEIN APBE"/>
    <property type="match status" value="1"/>
</dbReference>
<comment type="catalytic activity">
    <reaction evidence="9 10 12">
        <text>L-threonyl-[protein] + FAD = FMN-L-threonyl-[protein] + AMP + H(+)</text>
        <dbReference type="Rhea" id="RHEA:36847"/>
        <dbReference type="Rhea" id="RHEA-COMP:11060"/>
        <dbReference type="Rhea" id="RHEA-COMP:11061"/>
        <dbReference type="ChEBI" id="CHEBI:15378"/>
        <dbReference type="ChEBI" id="CHEBI:30013"/>
        <dbReference type="ChEBI" id="CHEBI:57692"/>
        <dbReference type="ChEBI" id="CHEBI:74257"/>
        <dbReference type="ChEBI" id="CHEBI:456215"/>
        <dbReference type="EC" id="2.7.1.180"/>
    </reaction>
</comment>
<evidence type="ECO:0000313" key="13">
    <source>
        <dbReference type="EMBL" id="CRH07832.1"/>
    </source>
</evidence>
<evidence type="ECO:0000256" key="2">
    <source>
        <dbReference type="ARBA" id="ARBA00016337"/>
    </source>
</evidence>
<evidence type="ECO:0000256" key="6">
    <source>
        <dbReference type="ARBA" id="ARBA00022827"/>
    </source>
</evidence>
<dbReference type="EC" id="2.7.1.180" evidence="1 10"/>
<evidence type="ECO:0000256" key="1">
    <source>
        <dbReference type="ARBA" id="ARBA00011955"/>
    </source>
</evidence>
<organism evidence="13">
    <name type="scientific">Magnetococcus massalia (strain MO-1)</name>
    <dbReference type="NCBI Taxonomy" id="451514"/>
    <lineage>
        <taxon>Bacteria</taxon>
        <taxon>Pseudomonadati</taxon>
        <taxon>Pseudomonadota</taxon>
        <taxon>Magnetococcia</taxon>
        <taxon>Magnetococcales</taxon>
        <taxon>Magnetococcaceae</taxon>
        <taxon>Magnetococcus</taxon>
    </lineage>
</organism>
<evidence type="ECO:0000256" key="4">
    <source>
        <dbReference type="ARBA" id="ARBA00022679"/>
    </source>
</evidence>
<dbReference type="GO" id="GO:0005886">
    <property type="term" value="C:plasma membrane"/>
    <property type="evidence" value="ECO:0007669"/>
    <property type="project" value="UniProtKB-SubCell"/>
</dbReference>
<gene>
    <name evidence="13" type="ORF">MAGMO_3700</name>
</gene>
<comment type="cofactor">
    <cofactor evidence="11">
        <name>Mg(2+)</name>
        <dbReference type="ChEBI" id="CHEBI:18420"/>
    </cofactor>
    <cofactor evidence="11">
        <name>Mn(2+)</name>
        <dbReference type="ChEBI" id="CHEBI:29035"/>
    </cofactor>
    <text evidence="11">Magnesium. Can also use manganese.</text>
</comment>
<keyword evidence="5 10" id="KW-0479">Metal-binding</keyword>
<keyword evidence="12" id="KW-1003">Cell membrane</keyword>
<evidence type="ECO:0000256" key="5">
    <source>
        <dbReference type="ARBA" id="ARBA00022723"/>
    </source>
</evidence>
<keyword evidence="12 13" id="KW-0449">Lipoprotein</keyword>
<evidence type="ECO:0000256" key="9">
    <source>
        <dbReference type="ARBA" id="ARBA00048540"/>
    </source>
</evidence>